<reference evidence="1 2" key="1">
    <citation type="submission" date="2010-10" db="EMBL/GenBank/DDBJ databases">
        <authorList>
            <person name="Muzny D."/>
            <person name="Qin X."/>
            <person name="Deng J."/>
            <person name="Jiang H."/>
            <person name="Liu Y."/>
            <person name="Qu J."/>
            <person name="Song X.-Z."/>
            <person name="Zhang L."/>
            <person name="Thornton R."/>
            <person name="Coyle M."/>
            <person name="Francisco L."/>
            <person name="Jackson L."/>
            <person name="Javaid M."/>
            <person name="Korchina V."/>
            <person name="Kovar C."/>
            <person name="Mata R."/>
            <person name="Mathew T."/>
            <person name="Ngo R."/>
            <person name="Nguyen L."/>
            <person name="Nguyen N."/>
            <person name="Okwuonu G."/>
            <person name="Ongeri F."/>
            <person name="Pham C."/>
            <person name="Simmons D."/>
            <person name="Wilczek-Boney K."/>
            <person name="Hale W."/>
            <person name="Jakkamsetti A."/>
            <person name="Pham P."/>
            <person name="Ruth R."/>
            <person name="San Lucas F."/>
            <person name="Warren J."/>
            <person name="Zhang J."/>
            <person name="Zhao Z."/>
            <person name="Zhou C."/>
            <person name="Zhu D."/>
            <person name="Lee S."/>
            <person name="Bess C."/>
            <person name="Blankenburg K."/>
            <person name="Forbes L."/>
            <person name="Fu Q."/>
            <person name="Gubbala S."/>
            <person name="Hirani K."/>
            <person name="Jayaseelan J.C."/>
            <person name="Lara F."/>
            <person name="Munidasa M."/>
            <person name="Palculict T."/>
            <person name="Patil S."/>
            <person name="Pu L.-L."/>
            <person name="Saada N."/>
            <person name="Tang L."/>
            <person name="Weissenberger G."/>
            <person name="Zhu Y."/>
            <person name="Hemphill L."/>
            <person name="Shang Y."/>
            <person name="Youmans B."/>
            <person name="Ayvaz T."/>
            <person name="Ross M."/>
            <person name="Santibanez J."/>
            <person name="Aqrawi P."/>
            <person name="Gross S."/>
            <person name="Joshi V."/>
            <person name="Fowler G."/>
            <person name="Nazareth L."/>
            <person name="Reid J."/>
            <person name="Worley K."/>
            <person name="Petrosino J."/>
            <person name="Highlander S."/>
            <person name="Gibbs R."/>
        </authorList>
    </citation>
    <scope>NUCLEOTIDE SEQUENCE [LARGE SCALE GENOMIC DNA]</scope>
    <source>
        <strain evidence="1 2">ATCC 33574</strain>
    </source>
</reference>
<sequence length="42" mass="4769">MFAYNLFANVLNKSVIKKRCHEFYDGFLSESRNAGCSLPLGQ</sequence>
<proteinExistence type="predicted"/>
<comment type="caution">
    <text evidence="1">The sequence shown here is derived from an EMBL/GenBank/DDBJ whole genome shotgun (WGS) entry which is preliminary data.</text>
</comment>
<dbReference type="HOGENOM" id="CLU_3255716_0_0_10"/>
<gene>
    <name evidence="1" type="ORF">HMPREF6485_2200</name>
</gene>
<name>E6K9B4_9BACT</name>
<dbReference type="STRING" id="873513.HMPREF6485_2200"/>
<keyword evidence="2" id="KW-1185">Reference proteome</keyword>
<accession>E6K9B4</accession>
<protein>
    <submittedName>
        <fullName evidence="1">Uncharacterized protein</fullName>
    </submittedName>
</protein>
<evidence type="ECO:0000313" key="1">
    <source>
        <dbReference type="EMBL" id="EFU29922.1"/>
    </source>
</evidence>
<organism evidence="1 2">
    <name type="scientific">Segatella buccae ATCC 33574</name>
    <dbReference type="NCBI Taxonomy" id="873513"/>
    <lineage>
        <taxon>Bacteria</taxon>
        <taxon>Pseudomonadati</taxon>
        <taxon>Bacteroidota</taxon>
        <taxon>Bacteroidia</taxon>
        <taxon>Bacteroidales</taxon>
        <taxon>Prevotellaceae</taxon>
        <taxon>Segatella</taxon>
    </lineage>
</organism>
<dbReference type="Proteomes" id="UP000003112">
    <property type="component" value="Unassembled WGS sequence"/>
</dbReference>
<evidence type="ECO:0000313" key="2">
    <source>
        <dbReference type="Proteomes" id="UP000003112"/>
    </source>
</evidence>
<dbReference type="EMBL" id="AEPD01000033">
    <property type="protein sequence ID" value="EFU29922.1"/>
    <property type="molecule type" value="Genomic_DNA"/>
</dbReference>
<dbReference type="AlphaFoldDB" id="E6K9B4"/>